<protein>
    <recommendedName>
        <fullName evidence="1">BTB domain-containing protein</fullName>
    </recommendedName>
</protein>
<reference evidence="2" key="1">
    <citation type="submission" date="2023-04" db="EMBL/GenBank/DDBJ databases">
        <title>Black Yeasts Isolated from many extreme environments.</title>
        <authorList>
            <person name="Coleine C."/>
            <person name="Stajich J.E."/>
            <person name="Selbmann L."/>
        </authorList>
    </citation>
    <scope>NUCLEOTIDE SEQUENCE</scope>
    <source>
        <strain evidence="2">CCFEE 5312</strain>
    </source>
</reference>
<dbReference type="AlphaFoldDB" id="A0AAJ0DKQ9"/>
<dbReference type="SUPFAM" id="SSF54695">
    <property type="entry name" value="POZ domain"/>
    <property type="match status" value="1"/>
</dbReference>
<dbReference type="Proteomes" id="UP001271007">
    <property type="component" value="Unassembled WGS sequence"/>
</dbReference>
<dbReference type="PANTHER" id="PTHR47843:SF2">
    <property type="entry name" value="BTB DOMAIN-CONTAINING PROTEIN"/>
    <property type="match status" value="1"/>
</dbReference>
<evidence type="ECO:0000313" key="3">
    <source>
        <dbReference type="Proteomes" id="UP001271007"/>
    </source>
</evidence>
<proteinExistence type="predicted"/>
<dbReference type="PROSITE" id="PS50097">
    <property type="entry name" value="BTB"/>
    <property type="match status" value="1"/>
</dbReference>
<dbReference type="InterPro" id="IPR011333">
    <property type="entry name" value="SKP1/BTB/POZ_sf"/>
</dbReference>
<dbReference type="PANTHER" id="PTHR47843">
    <property type="entry name" value="BTB DOMAIN-CONTAINING PROTEIN-RELATED"/>
    <property type="match status" value="1"/>
</dbReference>
<dbReference type="Pfam" id="PF00651">
    <property type="entry name" value="BTB"/>
    <property type="match status" value="1"/>
</dbReference>
<dbReference type="SMART" id="SM00225">
    <property type="entry name" value="BTB"/>
    <property type="match status" value="1"/>
</dbReference>
<dbReference type="EMBL" id="JAWDJX010000021">
    <property type="protein sequence ID" value="KAK3052317.1"/>
    <property type="molecule type" value="Genomic_DNA"/>
</dbReference>
<name>A0AAJ0DKQ9_9PEZI</name>
<dbReference type="InterPro" id="IPR000210">
    <property type="entry name" value="BTB/POZ_dom"/>
</dbReference>
<evidence type="ECO:0000259" key="1">
    <source>
        <dbReference type="PROSITE" id="PS50097"/>
    </source>
</evidence>
<dbReference type="Gene3D" id="3.30.710.10">
    <property type="entry name" value="Potassium Channel Kv1.1, Chain A"/>
    <property type="match status" value="1"/>
</dbReference>
<evidence type="ECO:0000313" key="2">
    <source>
        <dbReference type="EMBL" id="KAK3052317.1"/>
    </source>
</evidence>
<dbReference type="CDD" id="cd18186">
    <property type="entry name" value="BTB_POZ_ZBTB_KLHL-like"/>
    <property type="match status" value="1"/>
</dbReference>
<keyword evidence="3" id="KW-1185">Reference proteome</keyword>
<comment type="caution">
    <text evidence="2">The sequence shown here is derived from an EMBL/GenBank/DDBJ whole genome shotgun (WGS) entry which is preliminary data.</text>
</comment>
<feature type="domain" description="BTB" evidence="1">
    <location>
        <begin position="64"/>
        <end position="136"/>
    </location>
</feature>
<sequence length="302" mass="34537">MDTYNPSYAYQHGESNSQSTFDALFAVAATPEQPAVPSQPKDDLSVVSHNIRRDAEGALNMGTEIIIIHVGDGDEQKEFVVHKNLLIKHSEYFQTMFRTDNWEEAKRGEVELETDDPEAFELFHQFVYTGCVFSQKQGDTARAVDEVNRTEEAGAAAGSADQSDRDSEMGRLCRAWELGQKLMSTSFKDAITDTMRSKVRAGEIPMHANAWIYPRSPENAAMRRLLVDIAVWYWNSPAFLEQKQYSERYHEYFYDIAVASDKLHLLRMQNASQHPISPIENGHSCFYHEHETDSTVCYRKMF</sequence>
<gene>
    <name evidence="2" type="ORF">LTR09_006527</name>
</gene>
<accession>A0AAJ0DKQ9</accession>
<organism evidence="2 3">
    <name type="scientific">Extremus antarcticus</name>
    <dbReference type="NCBI Taxonomy" id="702011"/>
    <lineage>
        <taxon>Eukaryota</taxon>
        <taxon>Fungi</taxon>
        <taxon>Dikarya</taxon>
        <taxon>Ascomycota</taxon>
        <taxon>Pezizomycotina</taxon>
        <taxon>Dothideomycetes</taxon>
        <taxon>Dothideomycetidae</taxon>
        <taxon>Mycosphaerellales</taxon>
        <taxon>Extremaceae</taxon>
        <taxon>Extremus</taxon>
    </lineage>
</organism>